<dbReference type="Pfam" id="PF06452">
    <property type="entry name" value="CBM9_1"/>
    <property type="match status" value="1"/>
</dbReference>
<keyword evidence="1" id="KW-0732">Signal</keyword>
<evidence type="ECO:0000313" key="3">
    <source>
        <dbReference type="EMBL" id="TDE03762.1"/>
    </source>
</evidence>
<dbReference type="EMBL" id="SMFO01000006">
    <property type="protein sequence ID" value="TDE03762.1"/>
    <property type="molecule type" value="Genomic_DNA"/>
</dbReference>
<accession>A0A4R5CT11</accession>
<feature type="domain" description="Carbohydrate-binding" evidence="2">
    <location>
        <begin position="43"/>
        <end position="194"/>
    </location>
</feature>
<proteinExistence type="predicted"/>
<protein>
    <submittedName>
        <fullName evidence="3">Carbohydrate-binding family 9-like protein</fullName>
    </submittedName>
</protein>
<dbReference type="InterPro" id="IPR010502">
    <property type="entry name" value="Carb-bd_dom_fam9"/>
</dbReference>
<dbReference type="CDD" id="cd09620">
    <property type="entry name" value="CBM9_like_3"/>
    <property type="match status" value="1"/>
</dbReference>
<feature type="chain" id="PRO_5020546770" evidence="1">
    <location>
        <begin position="22"/>
        <end position="357"/>
    </location>
</feature>
<dbReference type="GO" id="GO:0016052">
    <property type="term" value="P:carbohydrate catabolic process"/>
    <property type="evidence" value="ECO:0007669"/>
    <property type="project" value="InterPro"/>
</dbReference>
<dbReference type="PROSITE" id="PS00430">
    <property type="entry name" value="TONB_DEPENDENT_REC_1"/>
    <property type="match status" value="1"/>
</dbReference>
<gene>
    <name evidence="3" type="ORF">E0F98_09660</name>
</gene>
<dbReference type="AlphaFoldDB" id="A0A4R5CT11"/>
<evidence type="ECO:0000259" key="2">
    <source>
        <dbReference type="Pfam" id="PF06452"/>
    </source>
</evidence>
<dbReference type="GO" id="GO:0004553">
    <property type="term" value="F:hydrolase activity, hydrolyzing O-glycosyl compounds"/>
    <property type="evidence" value="ECO:0007669"/>
    <property type="project" value="InterPro"/>
</dbReference>
<evidence type="ECO:0000256" key="1">
    <source>
        <dbReference type="SAM" id="SignalP"/>
    </source>
</evidence>
<evidence type="ECO:0000313" key="4">
    <source>
        <dbReference type="Proteomes" id="UP000294597"/>
    </source>
</evidence>
<feature type="signal peptide" evidence="1">
    <location>
        <begin position="1"/>
        <end position="21"/>
    </location>
</feature>
<name>A0A4R5CT11_9FLAO</name>
<dbReference type="SUPFAM" id="SSF49344">
    <property type="entry name" value="CBD9-like"/>
    <property type="match status" value="1"/>
</dbReference>
<keyword evidence="4" id="KW-1185">Reference proteome</keyword>
<dbReference type="Gene3D" id="2.60.40.1190">
    <property type="match status" value="1"/>
</dbReference>
<dbReference type="GO" id="GO:0030246">
    <property type="term" value="F:carbohydrate binding"/>
    <property type="evidence" value="ECO:0007669"/>
    <property type="project" value="InterPro"/>
</dbReference>
<sequence length="357" mass="41382">MNSKYKYLAILCLGVSMMVCAQSKKGAIPESYIAYHTSESIVVDGSDADVSWSKVNWSDPFIDIEGVQKPTYKTQVKMLWDDTYFYILAKMEEPHVWADITEHDAIIFHNNDFEVFVDPSGDAQNYYELEVNAINSIWDLFISKPYREKNNVALNNWTATGLKSAIKIDGTLNNPTDVDKGWVVELAIPWSVYKTSYFHKNVPKNKFWRVNFSRVNWDFQLNNGKYERKKDAKGAYLPEYNWVWSPQGVVNMHEPEKWGYVYFSSKEVGAKDTFEIPNDEKIKWKLFELYRAQKSHFDKKNTWFTSISSFAVAPITIEGKTIKPILENHSFGWTISVKSPFSNKLLIINEGGEFETR</sequence>
<dbReference type="PANTHER" id="PTHR35532:SF5">
    <property type="entry name" value="CARBOHYDRATE-BINDING DOMAIN-CONTAINING PROTEIN"/>
    <property type="match status" value="1"/>
</dbReference>
<reference evidence="3 4" key="1">
    <citation type="submission" date="2019-03" db="EMBL/GenBank/DDBJ databases">
        <title>Flavobacterium TSA-D2 sp. nov., isolated from arctic soil.</title>
        <authorList>
            <person name="Chaudhary D.K."/>
        </authorList>
    </citation>
    <scope>NUCLEOTIDE SEQUENCE [LARGE SCALE GENOMIC DNA]</scope>
    <source>
        <strain evidence="3 4">TSA-D2</strain>
    </source>
</reference>
<dbReference type="Proteomes" id="UP000294597">
    <property type="component" value="Unassembled WGS sequence"/>
</dbReference>
<dbReference type="PANTHER" id="PTHR35532">
    <property type="entry name" value="SIMILAR TO POLYHYDROXYALKANOATE DEPOLYMERASE"/>
    <property type="match status" value="1"/>
</dbReference>
<dbReference type="RefSeq" id="WP_132110891.1">
    <property type="nucleotide sequence ID" value="NZ_SMFO01000006.1"/>
</dbReference>
<organism evidence="3 4">
    <name type="scientific">Flavobacterium hiemivividum</name>
    <dbReference type="NCBI Taxonomy" id="2541734"/>
    <lineage>
        <taxon>Bacteria</taxon>
        <taxon>Pseudomonadati</taxon>
        <taxon>Bacteroidota</taxon>
        <taxon>Flavobacteriia</taxon>
        <taxon>Flavobacteriales</taxon>
        <taxon>Flavobacteriaceae</taxon>
        <taxon>Flavobacterium</taxon>
    </lineage>
</organism>
<comment type="caution">
    <text evidence="3">The sequence shown here is derived from an EMBL/GenBank/DDBJ whole genome shotgun (WGS) entry which is preliminary data.</text>
</comment>
<dbReference type="InterPro" id="IPR010916">
    <property type="entry name" value="TonB_box_CS"/>
</dbReference>